<dbReference type="OrthoDB" id="9797779at2"/>
<dbReference type="Proteomes" id="UP000092714">
    <property type="component" value="Unassembled WGS sequence"/>
</dbReference>
<protein>
    <submittedName>
        <fullName evidence="2">Cytoplasmic protein</fullName>
    </submittedName>
</protein>
<dbReference type="PIRSF" id="PIRSF037004">
    <property type="entry name" value="UCP037004"/>
    <property type="match status" value="1"/>
</dbReference>
<dbReference type="Pfam" id="PF08349">
    <property type="entry name" value="DUF1722"/>
    <property type="match status" value="1"/>
</dbReference>
<evidence type="ECO:0000259" key="1">
    <source>
        <dbReference type="Pfam" id="PF08349"/>
    </source>
</evidence>
<dbReference type="RefSeq" id="WP_065254839.1">
    <property type="nucleotide sequence ID" value="NZ_CABHIH010000001.1"/>
</dbReference>
<name>A0A1B8RKJ7_9CLOT</name>
<comment type="caution">
    <text evidence="2">The sequence shown here is derived from an EMBL/GenBank/DDBJ whole genome shotgun (WGS) entry which is preliminary data.</text>
</comment>
<dbReference type="PANTHER" id="PTHR30087:SF0">
    <property type="entry name" value="INNER MEMBRANE PROTEIN"/>
    <property type="match status" value="1"/>
</dbReference>
<evidence type="ECO:0000313" key="3">
    <source>
        <dbReference type="Proteomes" id="UP000092714"/>
    </source>
</evidence>
<evidence type="ECO:0000313" key="2">
    <source>
        <dbReference type="EMBL" id="OBY09480.1"/>
    </source>
</evidence>
<dbReference type="InterPro" id="IPR013560">
    <property type="entry name" value="DUF1722"/>
</dbReference>
<dbReference type="EMBL" id="MAPZ01000033">
    <property type="protein sequence ID" value="OBY09480.1"/>
    <property type="molecule type" value="Genomic_DNA"/>
</dbReference>
<accession>A0A1B8RKJ7</accession>
<dbReference type="PANTHER" id="PTHR30087">
    <property type="entry name" value="INNER MEMBRANE PROTEIN"/>
    <property type="match status" value="1"/>
</dbReference>
<reference evidence="2 3" key="1">
    <citation type="submission" date="2016-06" db="EMBL/GenBank/DDBJ databases">
        <authorList>
            <person name="Kjaerup R.B."/>
            <person name="Dalgaard T.S."/>
            <person name="Juul-Madsen H.R."/>
        </authorList>
    </citation>
    <scope>NUCLEOTIDE SEQUENCE [LARGE SCALE GENOMIC DNA]</scope>
    <source>
        <strain evidence="2 3">373-A1</strain>
    </source>
</reference>
<dbReference type="InterPro" id="IPR017087">
    <property type="entry name" value="UCP037004"/>
</dbReference>
<dbReference type="eggNOG" id="COG1683">
    <property type="taxonomic scope" value="Bacteria"/>
</dbReference>
<sequence length="318" mass="36676">MIYLSKPKVVISKCLGFSNCRYNGGTENNEFVTRLKDYVDFITVCPEIGMGLGTPREAIRVVEINGENRLLQSKTKRDLTENMNEFAKDFLSSLDEVDGFILKSKSPSCGIRDVKIYPSIEKGGISKRGEGRFSSIIREAYPNITIEDDGRLKNLKIREHFLTKLFTLNRFKKCKEINEISELLKFHKENKLLFMSYNQRQLKALGQILGNIDGREKRDVFNEYSIILNNIFSKVPRYTSNINVLIKSMGYFSNYISHNEKEFIIDTIEKYRSNKVPLSVPLNLIKGYAIRFEKENLLKQSFFNPFPEGLIELSDSGK</sequence>
<gene>
    <name evidence="2" type="ORF">CP373A1_15865</name>
</gene>
<proteinExistence type="predicted"/>
<dbReference type="AlphaFoldDB" id="A0A1B8RKJ7"/>
<feature type="domain" description="DUF1722" evidence="1">
    <location>
        <begin position="191"/>
        <end position="307"/>
    </location>
</feature>
<keyword evidence="3" id="KW-1185">Reference proteome</keyword>
<dbReference type="Pfam" id="PF04463">
    <property type="entry name" value="2-thiour_desulf"/>
    <property type="match status" value="1"/>
</dbReference>
<organism evidence="2 3">
    <name type="scientific">Clostridium paraputrificum</name>
    <dbReference type="NCBI Taxonomy" id="29363"/>
    <lineage>
        <taxon>Bacteria</taxon>
        <taxon>Bacillati</taxon>
        <taxon>Bacillota</taxon>
        <taxon>Clostridia</taxon>
        <taxon>Eubacteriales</taxon>
        <taxon>Clostridiaceae</taxon>
        <taxon>Clostridium</taxon>
    </lineage>
</organism>
<dbReference type="InterPro" id="IPR007553">
    <property type="entry name" value="2-thiour_desulf"/>
</dbReference>
<dbReference type="eggNOG" id="COG3272">
    <property type="taxonomic scope" value="Bacteria"/>
</dbReference>